<organism evidence="1 2">
    <name type="scientific">Alosa alosa</name>
    <name type="common">allis shad</name>
    <dbReference type="NCBI Taxonomy" id="278164"/>
    <lineage>
        <taxon>Eukaryota</taxon>
        <taxon>Metazoa</taxon>
        <taxon>Chordata</taxon>
        <taxon>Craniata</taxon>
        <taxon>Vertebrata</taxon>
        <taxon>Euteleostomi</taxon>
        <taxon>Actinopterygii</taxon>
        <taxon>Neopterygii</taxon>
        <taxon>Teleostei</taxon>
        <taxon>Clupei</taxon>
        <taxon>Clupeiformes</taxon>
        <taxon>Clupeoidei</taxon>
        <taxon>Clupeidae</taxon>
        <taxon>Alosa</taxon>
    </lineage>
</organism>
<gene>
    <name evidence="1" type="ORF">AALO_G00164400</name>
</gene>
<dbReference type="AlphaFoldDB" id="A0AAV6GE23"/>
<evidence type="ECO:0000313" key="1">
    <source>
        <dbReference type="EMBL" id="KAG5272342.1"/>
    </source>
</evidence>
<dbReference type="EMBL" id="JADWDJ010000012">
    <property type="protein sequence ID" value="KAG5272342.1"/>
    <property type="molecule type" value="Genomic_DNA"/>
</dbReference>
<sequence>MPQSSFTFTGEHPLKTATGKCAVVSGKKVVFKRQNAKHEPKWKVWKLRKGEAQGRICLVFVWHHRSEDHILIQNGNTVKLKRVPNFEKNIKEYLNYTECHFHWCNLNGNKGSLQCAAAKDLYLAIGKRWLIASTTAEPALFELI</sequence>
<proteinExistence type="predicted"/>
<comment type="caution">
    <text evidence="1">The sequence shown here is derived from an EMBL/GenBank/DDBJ whole genome shotgun (WGS) entry which is preliminary data.</text>
</comment>
<protein>
    <submittedName>
        <fullName evidence="1">Uncharacterized protein</fullName>
    </submittedName>
</protein>
<keyword evidence="2" id="KW-1185">Reference proteome</keyword>
<name>A0AAV6GE23_9TELE</name>
<evidence type="ECO:0000313" key="2">
    <source>
        <dbReference type="Proteomes" id="UP000823561"/>
    </source>
</evidence>
<accession>A0AAV6GE23</accession>
<dbReference type="Proteomes" id="UP000823561">
    <property type="component" value="Chromosome 12"/>
</dbReference>
<reference evidence="1" key="1">
    <citation type="submission" date="2020-10" db="EMBL/GenBank/DDBJ databases">
        <title>Chromosome-scale genome assembly of the Allis shad, Alosa alosa.</title>
        <authorList>
            <person name="Margot Z."/>
            <person name="Christophe K."/>
            <person name="Cabau C."/>
            <person name="Louis A."/>
            <person name="Berthelot C."/>
            <person name="Parey E."/>
            <person name="Roest Crollius H."/>
            <person name="Montfort J."/>
            <person name="Robinson-Rechavi M."/>
            <person name="Bucao C."/>
            <person name="Bouchez O."/>
            <person name="Gislard M."/>
            <person name="Lluch J."/>
            <person name="Milhes M."/>
            <person name="Lampietro C."/>
            <person name="Lopez Roques C."/>
            <person name="Donnadieu C."/>
            <person name="Braasch I."/>
            <person name="Desvignes T."/>
            <person name="Postlethwait J."/>
            <person name="Bobe J."/>
            <person name="Guiguen Y."/>
        </authorList>
    </citation>
    <scope>NUCLEOTIDE SEQUENCE</scope>
    <source>
        <strain evidence="1">M-15738</strain>
        <tissue evidence="1">Blood</tissue>
    </source>
</reference>